<dbReference type="SUPFAM" id="SSF53850">
    <property type="entry name" value="Periplasmic binding protein-like II"/>
    <property type="match status" value="1"/>
</dbReference>
<keyword evidence="4" id="KW-0564">Palmitate</keyword>
<sequence length="442" mass="49482">MKKIIKKATVTLALALAVTSLAACGGKKTEEVQGEVQEAGKTAEGDKITLSLAFNVEPTQEQFEKNVKPVLDKFQGLHPEVDFEYVSASKRTEEQTVTMMKSGKFEDVMVSPMAVSIKEYPNYFASLGDSEELNQKYFYGGYMAYEGQTYALPIGVVYEGILYNKNVLDQYYNGKVPKTLDELKECCKILKDNGVIPFYTNAGAKWTMRFWDNLAVTWSEDPDYANKIVETKEPWAEGTPLNEVLSFVGDLAKNGEVEPDTVTEQWDKSKVAIASGDAAFMLTGSWAIPQIKDTAEELGGSRDNIGFAPFPYKNDVGPDNKLNVRVSEDIFMVVNKNSQHVELATEFVKFFCENISLYRGMNEIIREGGKVVDDLKEFETMDYINLYSVPTKDIRISEMASNSQIDVFSVGSYITKYVLEPCLAGKEPDFDAINTEWGKNFN</sequence>
<dbReference type="PROSITE" id="PS51257">
    <property type="entry name" value="PROKAR_LIPOPROTEIN"/>
    <property type="match status" value="1"/>
</dbReference>
<evidence type="ECO:0000256" key="4">
    <source>
        <dbReference type="ARBA" id="ARBA00023139"/>
    </source>
</evidence>
<dbReference type="Gene3D" id="3.40.190.10">
    <property type="entry name" value="Periplasmic binding protein-like II"/>
    <property type="match status" value="2"/>
</dbReference>
<name>A0A174F3S0_9FIRM</name>
<evidence type="ECO:0000256" key="2">
    <source>
        <dbReference type="ARBA" id="ARBA00022729"/>
    </source>
</evidence>
<protein>
    <submittedName>
        <fullName evidence="7">Sugar ABC transporter periplasmic protein</fullName>
    </submittedName>
</protein>
<dbReference type="PANTHER" id="PTHR43649">
    <property type="entry name" value="ARABINOSE-BINDING PROTEIN-RELATED"/>
    <property type="match status" value="1"/>
</dbReference>
<keyword evidence="1" id="KW-1003">Cell membrane</keyword>
<dbReference type="InterPro" id="IPR050490">
    <property type="entry name" value="Bact_solute-bd_prot1"/>
</dbReference>
<keyword evidence="3" id="KW-0472">Membrane</keyword>
<evidence type="ECO:0000313" key="8">
    <source>
        <dbReference type="Proteomes" id="UP000095651"/>
    </source>
</evidence>
<reference evidence="7 8" key="1">
    <citation type="submission" date="2015-09" db="EMBL/GenBank/DDBJ databases">
        <authorList>
            <consortium name="Pathogen Informatics"/>
        </authorList>
    </citation>
    <scope>NUCLEOTIDE SEQUENCE [LARGE SCALE GENOMIC DNA]</scope>
    <source>
        <strain evidence="7 8">2789STDY5608850</strain>
    </source>
</reference>
<dbReference type="PANTHER" id="PTHR43649:SF33">
    <property type="entry name" value="POLYGALACTURONAN_RHAMNOGALACTURONAN-BINDING PROTEIN YTCQ"/>
    <property type="match status" value="1"/>
</dbReference>
<dbReference type="AlphaFoldDB" id="A0A174F3S0"/>
<feature type="chain" id="PRO_5008021313" evidence="6">
    <location>
        <begin position="23"/>
        <end position="442"/>
    </location>
</feature>
<organism evidence="7 8">
    <name type="scientific">Hungatella hathewayi</name>
    <dbReference type="NCBI Taxonomy" id="154046"/>
    <lineage>
        <taxon>Bacteria</taxon>
        <taxon>Bacillati</taxon>
        <taxon>Bacillota</taxon>
        <taxon>Clostridia</taxon>
        <taxon>Lachnospirales</taxon>
        <taxon>Lachnospiraceae</taxon>
        <taxon>Hungatella</taxon>
    </lineage>
</organism>
<dbReference type="InterPro" id="IPR006059">
    <property type="entry name" value="SBP"/>
</dbReference>
<dbReference type="Proteomes" id="UP000095651">
    <property type="component" value="Unassembled WGS sequence"/>
</dbReference>
<evidence type="ECO:0000256" key="3">
    <source>
        <dbReference type="ARBA" id="ARBA00023136"/>
    </source>
</evidence>
<keyword evidence="5" id="KW-0449">Lipoprotein</keyword>
<proteinExistence type="predicted"/>
<evidence type="ECO:0000256" key="6">
    <source>
        <dbReference type="SAM" id="SignalP"/>
    </source>
</evidence>
<feature type="signal peptide" evidence="6">
    <location>
        <begin position="1"/>
        <end position="22"/>
    </location>
</feature>
<evidence type="ECO:0000256" key="1">
    <source>
        <dbReference type="ARBA" id="ARBA00022475"/>
    </source>
</evidence>
<dbReference type="EMBL" id="CYZE01000006">
    <property type="protein sequence ID" value="CUO42960.1"/>
    <property type="molecule type" value="Genomic_DNA"/>
</dbReference>
<gene>
    <name evidence="7" type="ORF">ERS852407_02792</name>
</gene>
<accession>A0A174F3S0</accession>
<keyword evidence="2 6" id="KW-0732">Signal</keyword>
<dbReference type="Pfam" id="PF01547">
    <property type="entry name" value="SBP_bac_1"/>
    <property type="match status" value="1"/>
</dbReference>
<evidence type="ECO:0000313" key="7">
    <source>
        <dbReference type="EMBL" id="CUO42960.1"/>
    </source>
</evidence>
<evidence type="ECO:0000256" key="5">
    <source>
        <dbReference type="ARBA" id="ARBA00023288"/>
    </source>
</evidence>
<dbReference type="RefSeq" id="WP_055655960.1">
    <property type="nucleotide sequence ID" value="NZ_CABIXC010000006.1"/>
</dbReference>